<dbReference type="Gene3D" id="3.10.620.30">
    <property type="match status" value="1"/>
</dbReference>
<evidence type="ECO:0000313" key="3">
    <source>
        <dbReference type="Proteomes" id="UP001165378"/>
    </source>
</evidence>
<dbReference type="EMBL" id="JAKFHA010000031">
    <property type="protein sequence ID" value="MCF2532250.1"/>
    <property type="molecule type" value="Genomic_DNA"/>
</dbReference>
<reference evidence="2" key="1">
    <citation type="submission" date="2022-01" db="EMBL/GenBank/DDBJ databases">
        <title>Genome-Based Taxonomic Classification of the Phylum Actinobacteria.</title>
        <authorList>
            <person name="Gao Y."/>
        </authorList>
    </citation>
    <scope>NUCLEOTIDE SEQUENCE</scope>
    <source>
        <strain evidence="2">KLBMP 8922</strain>
    </source>
</reference>
<name>A0AA41Q799_9ACTN</name>
<dbReference type="SUPFAM" id="SSF54001">
    <property type="entry name" value="Cysteine proteinases"/>
    <property type="match status" value="1"/>
</dbReference>
<evidence type="ECO:0000259" key="1">
    <source>
        <dbReference type="SMART" id="SM00460"/>
    </source>
</evidence>
<dbReference type="RefSeq" id="WP_235057026.1">
    <property type="nucleotide sequence ID" value="NZ_JAKFHA010000031.1"/>
</dbReference>
<sequence length="231" mass="24847">MADDRLDLEFDYARRGPFTALDAMQIRLTAHLPDDPVGICTAAQGLVIQPADAAAQGIPEARIAEKDIRPAADLVAALTALDPSPLHLARTPDKRVVGTCRHFATLACAFLRARGIPARARCGFGMYFLEDHGVDHWITEYRDTESGRWVRVDTEHLGTAYIPRPDDLAADEYLTGGEAWIQYRRGLADGHRFGVAGTAHAWGPARSAATPSGTSPHCASARCCRGTSGAG</sequence>
<keyword evidence="3" id="KW-1185">Reference proteome</keyword>
<comment type="caution">
    <text evidence="2">The sequence shown here is derived from an EMBL/GenBank/DDBJ whole genome shotgun (WGS) entry which is preliminary data.</text>
</comment>
<organism evidence="2 3">
    <name type="scientific">Yinghuangia soli</name>
    <dbReference type="NCBI Taxonomy" id="2908204"/>
    <lineage>
        <taxon>Bacteria</taxon>
        <taxon>Bacillati</taxon>
        <taxon>Actinomycetota</taxon>
        <taxon>Actinomycetes</taxon>
        <taxon>Kitasatosporales</taxon>
        <taxon>Streptomycetaceae</taxon>
        <taxon>Yinghuangia</taxon>
    </lineage>
</organism>
<accession>A0AA41Q799</accession>
<protein>
    <submittedName>
        <fullName evidence="2">Transglutaminase-like domain-containing protein</fullName>
    </submittedName>
</protein>
<evidence type="ECO:0000313" key="2">
    <source>
        <dbReference type="EMBL" id="MCF2532250.1"/>
    </source>
</evidence>
<gene>
    <name evidence="2" type="ORF">LZ495_34230</name>
</gene>
<proteinExistence type="predicted"/>
<dbReference type="Proteomes" id="UP001165378">
    <property type="component" value="Unassembled WGS sequence"/>
</dbReference>
<dbReference type="InterPro" id="IPR038765">
    <property type="entry name" value="Papain-like_cys_pep_sf"/>
</dbReference>
<feature type="domain" description="Transglutaminase-like" evidence="1">
    <location>
        <begin position="94"/>
        <end position="156"/>
    </location>
</feature>
<dbReference type="InterPro" id="IPR002931">
    <property type="entry name" value="Transglutaminase-like"/>
</dbReference>
<dbReference type="AlphaFoldDB" id="A0AA41Q799"/>
<dbReference type="Pfam" id="PF01841">
    <property type="entry name" value="Transglut_core"/>
    <property type="match status" value="1"/>
</dbReference>
<dbReference type="SMART" id="SM00460">
    <property type="entry name" value="TGc"/>
    <property type="match status" value="1"/>
</dbReference>